<dbReference type="PANTHER" id="PTHR10088:SF4">
    <property type="entry name" value="GLUCOKINASE REGULATORY PROTEIN"/>
    <property type="match status" value="1"/>
</dbReference>
<evidence type="ECO:0000259" key="3">
    <source>
        <dbReference type="PROSITE" id="PS51464"/>
    </source>
</evidence>
<dbReference type="GO" id="GO:0016803">
    <property type="term" value="F:ether hydrolase activity"/>
    <property type="evidence" value="ECO:0007669"/>
    <property type="project" value="TreeGrafter"/>
</dbReference>
<dbReference type="InterPro" id="IPR001347">
    <property type="entry name" value="SIS_dom"/>
</dbReference>
<dbReference type="GO" id="GO:0009254">
    <property type="term" value="P:peptidoglycan turnover"/>
    <property type="evidence" value="ECO:0007669"/>
    <property type="project" value="TreeGrafter"/>
</dbReference>
<sequence length="771" mass="81944">MKQGNAKEEGSILGIEGGGTKTSWILLRPRGQKLAGGVVGGSNVMLVGRDGLRKVLREVARKLPQVPSAIGAAFAGARGKKEMDMARGVLRQVWPRATKVVVGQDTDSALGAAWGVEDGFLVIAGTGSNVVGRVKGRKYGAGGHGHILGDAGSGYDLAQRAIRAVLRERDREGKAPALAATLMAHSGAGDLDHLVREVYRGHGKEWLAGFAPGILRAAERRDPLACRVVRASALELAEMAGELAKRVGVRRPRWALTGGLFQNGFYRQSFVRALRGIISGTEISVLKIPGEVGAARMVAGSSLRVGEEVDTERPLVSVGKLPTERTNPRSRGMHQKSVKQLVQLFVSEEAFTVRALRRARREIEQAAGVVAKCLQSGGRLFYVGAGTSGRLGVLDASEMPPTFQAPPEQVQAILAGGPEAIFRAQEGAEDDAEAGGRAVFERRLGRKDVLVGLTASGRTPFVHGALREGRRSGAATILVTAHPSWLPEKGTVWPDAVVRLDVGPELIAGSTRLKAGTVTKMVCNILSSIGMIRLGRVYDNLMVNVVPSNEKLRARAVRLVQVLRGLHKKSVDQLVRLFVEEEAFTVRGLRKASGEIQKAAGIVSRALQQGGRLFYVGAGTSGRLGVLDASEMPPTFQAPPEQVQAILAGGPEAIFRAQEGAEDDAEAGGRAVFERRLGRKDVLVGLTASGRTPFVHGALRAGRRSGAATILVTAHPSWRPEKGTVRPDAVVRLDVGPELIAGSTRLKAGTVTKMVCNILSSIGMIRLGRVY</sequence>
<gene>
    <name evidence="4" type="ORF">ABS33_00150</name>
</gene>
<proteinExistence type="predicted"/>
<dbReference type="CDD" id="cd05007">
    <property type="entry name" value="SIS_Etherase"/>
    <property type="match status" value="1"/>
</dbReference>
<dbReference type="EMBL" id="LIDN01000003">
    <property type="protein sequence ID" value="KRP34529.1"/>
    <property type="molecule type" value="Genomic_DNA"/>
</dbReference>
<dbReference type="CDD" id="cd24007">
    <property type="entry name" value="ASKHA_NBD_eukNAGK-like"/>
    <property type="match status" value="1"/>
</dbReference>
<dbReference type="SUPFAM" id="SSF53697">
    <property type="entry name" value="SIS domain"/>
    <property type="match status" value="2"/>
</dbReference>
<accession>A0A0R2XK25</accession>
<dbReference type="PANTHER" id="PTHR10088">
    <property type="entry name" value="GLUCOKINASE REGULATORY PROTEIN"/>
    <property type="match status" value="1"/>
</dbReference>
<evidence type="ECO:0000256" key="1">
    <source>
        <dbReference type="ARBA" id="ARBA00023239"/>
    </source>
</evidence>
<evidence type="ECO:0000313" key="5">
    <source>
        <dbReference type="Proteomes" id="UP000051220"/>
    </source>
</evidence>
<dbReference type="Pfam" id="PF22645">
    <property type="entry name" value="GKRP_SIS_N"/>
    <property type="match status" value="2"/>
</dbReference>
<reference evidence="4 5" key="1">
    <citation type="submission" date="2015-10" db="EMBL/GenBank/DDBJ databases">
        <title>Metagenome-Assembled Genomes uncover a global brackish microbiome.</title>
        <authorList>
            <person name="Hugerth L.W."/>
            <person name="Larsson J."/>
            <person name="Alneberg J."/>
            <person name="Lindh M.V."/>
            <person name="Legrand C."/>
            <person name="Pinhassi J."/>
            <person name="Andersson A.F."/>
        </authorList>
    </citation>
    <scope>NUCLEOTIDE SEQUENCE [LARGE SCALE GENOMIC DNA]</scope>
    <source>
        <strain evidence="4">BACL9 MAG-120924-bin69</strain>
    </source>
</reference>
<feature type="domain" description="SIS" evidence="3">
    <location>
        <begin position="370"/>
        <end position="536"/>
    </location>
</feature>
<dbReference type="InterPro" id="IPR000408">
    <property type="entry name" value="Reg_chr_condens"/>
</dbReference>
<dbReference type="Proteomes" id="UP000051220">
    <property type="component" value="Unassembled WGS sequence"/>
</dbReference>
<dbReference type="SUPFAM" id="SSF53067">
    <property type="entry name" value="Actin-like ATPase domain"/>
    <property type="match status" value="2"/>
</dbReference>
<dbReference type="InterPro" id="IPR040190">
    <property type="entry name" value="MURQ/GCKR"/>
</dbReference>
<keyword evidence="1" id="KW-0456">Lyase</keyword>
<dbReference type="PROSITE" id="PS51464">
    <property type="entry name" value="SIS"/>
    <property type="match status" value="2"/>
</dbReference>
<dbReference type="Pfam" id="PF01869">
    <property type="entry name" value="BcrAD_BadFG"/>
    <property type="match status" value="1"/>
</dbReference>
<dbReference type="GO" id="GO:0097367">
    <property type="term" value="F:carbohydrate derivative binding"/>
    <property type="evidence" value="ECO:0007669"/>
    <property type="project" value="InterPro"/>
</dbReference>
<dbReference type="InterPro" id="IPR046348">
    <property type="entry name" value="SIS_dom_sf"/>
</dbReference>
<dbReference type="Gene3D" id="3.30.420.40">
    <property type="match status" value="2"/>
</dbReference>
<dbReference type="InterPro" id="IPR005488">
    <property type="entry name" value="Etherase_MurQ"/>
</dbReference>
<dbReference type="InterPro" id="IPR043129">
    <property type="entry name" value="ATPase_NBD"/>
</dbReference>
<name>A0A0R2XK25_9BACT</name>
<feature type="non-terminal residue" evidence="4">
    <location>
        <position position="771"/>
    </location>
</feature>
<dbReference type="InterPro" id="IPR002731">
    <property type="entry name" value="ATPase_BadF"/>
</dbReference>
<keyword evidence="2" id="KW-0119">Carbohydrate metabolism</keyword>
<evidence type="ECO:0000256" key="2">
    <source>
        <dbReference type="ARBA" id="ARBA00023277"/>
    </source>
</evidence>
<dbReference type="NCBIfam" id="NF003915">
    <property type="entry name" value="PRK05441.1"/>
    <property type="match status" value="2"/>
</dbReference>
<comment type="caution">
    <text evidence="4">The sequence shown here is derived from an EMBL/GenBank/DDBJ whole genome shotgun (WGS) entry which is preliminary data.</text>
</comment>
<dbReference type="Gene3D" id="3.40.50.10490">
    <property type="entry name" value="Glucose-6-phosphate isomerase like protein, domain 1"/>
    <property type="match status" value="2"/>
</dbReference>
<dbReference type="AlphaFoldDB" id="A0A0R2XK25"/>
<organism evidence="4 5">
    <name type="scientific">Verrucomicrobia subdivision 6 bacterium BACL9 MAG-120924-bin69</name>
    <dbReference type="NCBI Taxonomy" id="1655635"/>
    <lineage>
        <taxon>Bacteria</taxon>
        <taxon>Pseudomonadati</taxon>
        <taxon>Verrucomicrobiota</taxon>
        <taxon>Verrucomicrobiia</taxon>
        <taxon>Verrucomicrobiales</taxon>
        <taxon>Verrucomicrobia subdivision 6</taxon>
    </lineage>
</organism>
<dbReference type="GO" id="GO:0016835">
    <property type="term" value="F:carbon-oxygen lyase activity"/>
    <property type="evidence" value="ECO:0007669"/>
    <property type="project" value="InterPro"/>
</dbReference>
<protein>
    <recommendedName>
        <fullName evidence="3">SIS domain-containing protein</fullName>
    </recommendedName>
</protein>
<evidence type="ECO:0000313" key="4">
    <source>
        <dbReference type="EMBL" id="KRP34529.1"/>
    </source>
</evidence>
<feature type="domain" description="SIS" evidence="3">
    <location>
        <begin position="603"/>
        <end position="769"/>
    </location>
</feature>
<dbReference type="InterPro" id="IPR005486">
    <property type="entry name" value="Glucokinase_regulatory_CS"/>
</dbReference>
<dbReference type="PROSITE" id="PS01272">
    <property type="entry name" value="GCKR"/>
    <property type="match status" value="2"/>
</dbReference>
<dbReference type="GO" id="GO:0046348">
    <property type="term" value="P:amino sugar catabolic process"/>
    <property type="evidence" value="ECO:0007669"/>
    <property type="project" value="InterPro"/>
</dbReference>
<dbReference type="PROSITE" id="PS50012">
    <property type="entry name" value="RCC1_3"/>
    <property type="match status" value="2"/>
</dbReference>